<accession>A0A177TVJ6</accession>
<dbReference type="PANTHER" id="PTHR35020:SF2">
    <property type="entry name" value="N-ACETYLGLUCOSAMINE-INDUCED PROTEIN 1"/>
    <property type="match status" value="1"/>
</dbReference>
<evidence type="ECO:0000313" key="3">
    <source>
        <dbReference type="Proteomes" id="UP000077521"/>
    </source>
</evidence>
<keyword evidence="3" id="KW-1185">Reference proteome</keyword>
<sequence>MTQTTPLTDTVELPPPTNPTTWSHIKDVICRGNLDDLYRDPACELAYRTWSKPVKTEWGSLERFIRVVRLEWDDVSPSGTGKQVDEKVAKEGSSAGSGNAFFEDMEDEWHVKMIPNHWPYNIPLGCRHWCVWSRKPITHISQLPSATSHRTLSANGRTASASAPAQANGHVIPGSPESLPSSSSSLSSFSQPSSSSTSTSTSTSTPDSDSNKLALAPHARAVPWPFPDMSREEQEELYAAVSHDGIRALVLPEEDVAAGPGVCAPVTGEYVLEFFRQRLHHATKLRRRTAPEEEDEERDTEEVVAAQAADATMAYFSQHCYSFVLKTFPPEQGWRSVLFCNPPHLRTVPGLDHWHIMSLAPDAPSVE</sequence>
<dbReference type="Proteomes" id="UP000077521">
    <property type="component" value="Unassembled WGS sequence"/>
</dbReference>
<gene>
    <name evidence="2" type="ORF">A4X13_0g1031</name>
</gene>
<dbReference type="Pfam" id="PF12239">
    <property type="entry name" value="DUF3605"/>
    <property type="match status" value="1"/>
</dbReference>
<dbReference type="PANTHER" id="PTHR35020">
    <property type="entry name" value="N-ACETYLGLUCOSAMINE-INDUCED PROTEIN 1"/>
    <property type="match status" value="1"/>
</dbReference>
<feature type="compositionally biased region" description="Polar residues" evidence="1">
    <location>
        <begin position="147"/>
        <end position="165"/>
    </location>
</feature>
<proteinExistence type="predicted"/>
<dbReference type="EMBL" id="LWDF02000037">
    <property type="protein sequence ID" value="KAE8259408.1"/>
    <property type="molecule type" value="Genomic_DNA"/>
</dbReference>
<evidence type="ECO:0000313" key="2">
    <source>
        <dbReference type="EMBL" id="KAE8259408.1"/>
    </source>
</evidence>
<feature type="region of interest" description="Disordered" evidence="1">
    <location>
        <begin position="147"/>
        <end position="216"/>
    </location>
</feature>
<protein>
    <submittedName>
        <fullName evidence="2">Uncharacterized protein</fullName>
    </submittedName>
</protein>
<feature type="region of interest" description="Disordered" evidence="1">
    <location>
        <begin position="76"/>
        <end position="100"/>
    </location>
</feature>
<name>A0A177TVJ6_9BASI</name>
<organism evidence="2 3">
    <name type="scientific">Tilletia indica</name>
    <dbReference type="NCBI Taxonomy" id="43049"/>
    <lineage>
        <taxon>Eukaryota</taxon>
        <taxon>Fungi</taxon>
        <taxon>Dikarya</taxon>
        <taxon>Basidiomycota</taxon>
        <taxon>Ustilaginomycotina</taxon>
        <taxon>Exobasidiomycetes</taxon>
        <taxon>Tilletiales</taxon>
        <taxon>Tilletiaceae</taxon>
        <taxon>Tilletia</taxon>
    </lineage>
</organism>
<reference evidence="2" key="1">
    <citation type="submission" date="2016-04" db="EMBL/GenBank/DDBJ databases">
        <authorList>
            <person name="Nguyen H.D."/>
            <person name="Samba Siva P."/>
            <person name="Cullis J."/>
            <person name="Levesque C.A."/>
            <person name="Hambleton S."/>
        </authorList>
    </citation>
    <scope>NUCLEOTIDE SEQUENCE</scope>
    <source>
        <strain evidence="2">DAOMC 236416</strain>
    </source>
</reference>
<reference evidence="2" key="2">
    <citation type="journal article" date="2019" name="IMA Fungus">
        <title>Genome sequencing and comparison of five Tilletia species to identify candidate genes for the detection of regulated species infecting wheat.</title>
        <authorList>
            <person name="Nguyen H.D.T."/>
            <person name="Sultana T."/>
            <person name="Kesanakurti P."/>
            <person name="Hambleton S."/>
        </authorList>
    </citation>
    <scope>NUCLEOTIDE SEQUENCE</scope>
    <source>
        <strain evidence="2">DAOMC 236416</strain>
    </source>
</reference>
<evidence type="ECO:0000256" key="1">
    <source>
        <dbReference type="SAM" id="MobiDB-lite"/>
    </source>
</evidence>
<dbReference type="InterPro" id="IPR022036">
    <property type="entry name" value="DUF3605"/>
</dbReference>
<dbReference type="GO" id="GO:0006044">
    <property type="term" value="P:N-acetylglucosamine metabolic process"/>
    <property type="evidence" value="ECO:0007669"/>
    <property type="project" value="TreeGrafter"/>
</dbReference>
<dbReference type="GO" id="GO:0005737">
    <property type="term" value="C:cytoplasm"/>
    <property type="evidence" value="ECO:0007669"/>
    <property type="project" value="TreeGrafter"/>
</dbReference>
<dbReference type="AlphaFoldDB" id="A0A177TVJ6"/>
<comment type="caution">
    <text evidence="2">The sequence shown here is derived from an EMBL/GenBank/DDBJ whole genome shotgun (WGS) entry which is preliminary data.</text>
</comment>
<feature type="compositionally biased region" description="Low complexity" evidence="1">
    <location>
        <begin position="175"/>
        <end position="208"/>
    </location>
</feature>